<sequence length="41" mass="4837">MAFFSPLPVDSISKKFQNLIFRQIVFFFAAFIKHDFAVVLR</sequence>
<proteinExistence type="predicted"/>
<dbReference type="HOGENOM" id="CLU_3272037_0_0_9"/>
<dbReference type="PATRIC" id="fig|1069534.5.peg.1600"/>
<name>G2SR09_LIGR2</name>
<keyword evidence="1" id="KW-1133">Transmembrane helix</keyword>
<accession>G2SR09</accession>
<dbReference type="EMBL" id="CP003032">
    <property type="protein sequence ID" value="AEN78746.1"/>
    <property type="molecule type" value="Genomic_DNA"/>
</dbReference>
<evidence type="ECO:0000256" key="1">
    <source>
        <dbReference type="SAM" id="Phobius"/>
    </source>
</evidence>
<keyword evidence="1" id="KW-0472">Membrane</keyword>
<dbReference type="Proteomes" id="UP000001279">
    <property type="component" value="Chromosome"/>
</dbReference>
<evidence type="ECO:0000313" key="2">
    <source>
        <dbReference type="EMBL" id="AEN78746.1"/>
    </source>
</evidence>
<gene>
    <name evidence="2" type="ordered locus">LRC_14980</name>
</gene>
<protein>
    <submittedName>
        <fullName evidence="2">Uncharacterized protein</fullName>
    </submittedName>
</protein>
<evidence type="ECO:0000313" key="3">
    <source>
        <dbReference type="Proteomes" id="UP000001279"/>
    </source>
</evidence>
<keyword evidence="1" id="KW-0812">Transmembrane</keyword>
<feature type="transmembrane region" description="Helical" evidence="1">
    <location>
        <begin position="20"/>
        <end position="40"/>
    </location>
</feature>
<organism evidence="2 3">
    <name type="scientific">Ligilactobacillus ruminis (strain ATCC 27782 / RF3)</name>
    <name type="common">Lactobacillus ruminis</name>
    <dbReference type="NCBI Taxonomy" id="1069534"/>
    <lineage>
        <taxon>Bacteria</taxon>
        <taxon>Bacillati</taxon>
        <taxon>Bacillota</taxon>
        <taxon>Bacilli</taxon>
        <taxon>Lactobacillales</taxon>
        <taxon>Lactobacillaceae</taxon>
        <taxon>Ligilactobacillus</taxon>
    </lineage>
</organism>
<reference evidence="2 3" key="1">
    <citation type="journal article" date="2011" name="Microb. Cell Fact.">
        <title>Genome sequences and comparative genomics of two Lactobacillus ruminis strains from the bovine and human intestinal tracts.</title>
        <authorList>
            <person name="Forde B.M."/>
            <person name="Neville B.A."/>
            <person name="O'Donnell M.M."/>
            <person name="Riboulet-Bisson E."/>
            <person name="Claesson M.J."/>
            <person name="Coghlan A."/>
            <person name="Ross R.P."/>
            <person name="O'Toole P.W."/>
        </authorList>
    </citation>
    <scope>NUCLEOTIDE SEQUENCE [LARGE SCALE GENOMIC DNA]</scope>
    <source>
        <strain evidence="3">ATCC 27782 / RF3</strain>
    </source>
</reference>
<keyword evidence="3" id="KW-1185">Reference proteome</keyword>
<dbReference type="AlphaFoldDB" id="G2SR09"/>
<dbReference type="KEGG" id="lrm:LRC_14980"/>